<evidence type="ECO:0000256" key="7">
    <source>
        <dbReference type="SAM" id="SignalP"/>
    </source>
</evidence>
<dbReference type="InterPro" id="IPR003760">
    <property type="entry name" value="PnrA-like"/>
</dbReference>
<dbReference type="Gene3D" id="3.40.50.2300">
    <property type="match status" value="2"/>
</dbReference>
<dbReference type="Pfam" id="PF02608">
    <property type="entry name" value="Bmp"/>
    <property type="match status" value="1"/>
</dbReference>
<name>A0A0C1U0B9_9CLOT</name>
<evidence type="ECO:0000256" key="6">
    <source>
        <dbReference type="ARBA" id="ARBA00023288"/>
    </source>
</evidence>
<evidence type="ECO:0000256" key="3">
    <source>
        <dbReference type="ARBA" id="ARBA00022475"/>
    </source>
</evidence>
<dbReference type="CDD" id="cd06354">
    <property type="entry name" value="PBP1_PrnA-like"/>
    <property type="match status" value="1"/>
</dbReference>
<comment type="subcellular location">
    <subcellularLocation>
        <location evidence="1">Cell membrane</location>
        <topology evidence="1">Lipid-anchor</topology>
    </subcellularLocation>
</comment>
<accession>A0A0C1U0B9</accession>
<evidence type="ECO:0000313" key="9">
    <source>
        <dbReference type="EMBL" id="KIE46269.1"/>
    </source>
</evidence>
<evidence type="ECO:0000259" key="8">
    <source>
        <dbReference type="Pfam" id="PF02608"/>
    </source>
</evidence>
<evidence type="ECO:0000256" key="2">
    <source>
        <dbReference type="ARBA" id="ARBA00008610"/>
    </source>
</evidence>
<keyword evidence="3" id="KW-1003">Cell membrane</keyword>
<feature type="domain" description="ABC transporter substrate-binding protein PnrA-like" evidence="8">
    <location>
        <begin position="51"/>
        <end position="358"/>
    </location>
</feature>
<dbReference type="STRING" id="29341.RSJ17_15265"/>
<dbReference type="InterPro" id="IPR028082">
    <property type="entry name" value="Peripla_BP_I"/>
</dbReference>
<dbReference type="GO" id="GO:0005886">
    <property type="term" value="C:plasma membrane"/>
    <property type="evidence" value="ECO:0007669"/>
    <property type="project" value="UniProtKB-SubCell"/>
</dbReference>
<dbReference type="OrthoDB" id="9769871at2"/>
<proteinExistence type="inferred from homology"/>
<dbReference type="InterPro" id="IPR050957">
    <property type="entry name" value="BMP_lipoprotein"/>
</dbReference>
<keyword evidence="4 7" id="KW-0732">Signal</keyword>
<comment type="caution">
    <text evidence="9">The sequence shown here is derived from an EMBL/GenBank/DDBJ whole genome shotgun (WGS) entry which is preliminary data.</text>
</comment>
<protein>
    <submittedName>
        <fullName evidence="9">Basic membrane family protein</fullName>
    </submittedName>
</protein>
<dbReference type="EMBL" id="AYSO01000017">
    <property type="protein sequence ID" value="KIE46269.1"/>
    <property type="molecule type" value="Genomic_DNA"/>
</dbReference>
<dbReference type="Proteomes" id="UP000031366">
    <property type="component" value="Unassembled WGS sequence"/>
</dbReference>
<evidence type="ECO:0000256" key="5">
    <source>
        <dbReference type="ARBA" id="ARBA00023136"/>
    </source>
</evidence>
<gene>
    <name evidence="9" type="ORF">U732_2054</name>
</gene>
<evidence type="ECO:0000313" key="10">
    <source>
        <dbReference type="Proteomes" id="UP000031366"/>
    </source>
</evidence>
<comment type="similarity">
    <text evidence="2">Belongs to the BMP lipoprotein family.</text>
</comment>
<keyword evidence="5" id="KW-0472">Membrane</keyword>
<organism evidence="9 10">
    <name type="scientific">Clostridium argentinense CDC 2741</name>
    <dbReference type="NCBI Taxonomy" id="1418104"/>
    <lineage>
        <taxon>Bacteria</taxon>
        <taxon>Bacillati</taxon>
        <taxon>Bacillota</taxon>
        <taxon>Clostridia</taxon>
        <taxon>Eubacteriales</taxon>
        <taxon>Clostridiaceae</taxon>
        <taxon>Clostridium</taxon>
    </lineage>
</organism>
<keyword evidence="10" id="KW-1185">Reference proteome</keyword>
<dbReference type="PANTHER" id="PTHR34296:SF2">
    <property type="entry name" value="ABC TRANSPORTER GUANOSINE-BINDING PROTEIN NUPN"/>
    <property type="match status" value="1"/>
</dbReference>
<dbReference type="SUPFAM" id="SSF53822">
    <property type="entry name" value="Periplasmic binding protein-like I"/>
    <property type="match status" value="1"/>
</dbReference>
<sequence length="366" mass="38947">MKMKRLVAVLTSAILTAGVLVGCGSSATKENEGGASAGEGKKSEIMIGLATDEGGLNDKSFNQSADEGVKKAVEEFGVEYKPIESKKKEDYEPNLQALVDAGSDLTFAIGFQLDKATESAAKNNPDNKFAIIDATVDAPNVMSITFKEEEGSFLMGVIAGKMTKTNKIGFIGGKDFDTIQKFESGFVAGVKAVNPEAGKLLESPDGEKAGKNVKYADSFDDTNKGYELAKSLYDSGCDVIYHSAGGVGIGMFKAAKELKDAGKEVWAIGVDKDQAVSVPEYADIILSSMIKRVDVGTYDATKAVVNNEFKAGHIELGLKDGGVGIAETTEKNTPKEVIDLAKDYEQKMIKGEIKAPATREEAKNYK</sequence>
<dbReference type="AlphaFoldDB" id="A0A0C1U0B9"/>
<evidence type="ECO:0000256" key="4">
    <source>
        <dbReference type="ARBA" id="ARBA00022729"/>
    </source>
</evidence>
<dbReference type="PROSITE" id="PS51257">
    <property type="entry name" value="PROKAR_LIPOPROTEIN"/>
    <property type="match status" value="1"/>
</dbReference>
<evidence type="ECO:0000256" key="1">
    <source>
        <dbReference type="ARBA" id="ARBA00004193"/>
    </source>
</evidence>
<keyword evidence="6" id="KW-0449">Lipoprotein</keyword>
<dbReference type="PANTHER" id="PTHR34296">
    <property type="entry name" value="TRANSCRIPTIONAL ACTIVATOR PROTEIN MED"/>
    <property type="match status" value="1"/>
</dbReference>
<reference evidence="9 10" key="1">
    <citation type="journal article" date="2015" name="Infect. Genet. Evol.">
        <title>Genomic sequences of six botulinum neurotoxin-producing strains representing three clostridial species illustrate the mobility and diversity of botulinum neurotoxin genes.</title>
        <authorList>
            <person name="Smith T.J."/>
            <person name="Hill K.K."/>
            <person name="Xie G."/>
            <person name="Foley B.T."/>
            <person name="Williamson C.H."/>
            <person name="Foster J.T."/>
            <person name="Johnson S.L."/>
            <person name="Chertkov O."/>
            <person name="Teshima H."/>
            <person name="Gibbons H.S."/>
            <person name="Johnsky L.A."/>
            <person name="Karavis M.A."/>
            <person name="Smith L.A."/>
        </authorList>
    </citation>
    <scope>NUCLEOTIDE SEQUENCE [LARGE SCALE GENOMIC DNA]</scope>
    <source>
        <strain evidence="9 10">CDC 2741</strain>
    </source>
</reference>
<feature type="chain" id="PRO_5039025939" evidence="7">
    <location>
        <begin position="22"/>
        <end position="366"/>
    </location>
</feature>
<feature type="signal peptide" evidence="7">
    <location>
        <begin position="1"/>
        <end position="21"/>
    </location>
</feature>
<dbReference type="RefSeq" id="WP_039634063.1">
    <property type="nucleotide sequence ID" value="NZ_AYSO01000017.1"/>
</dbReference>